<organism evidence="2 3">
    <name type="scientific">Somion occarium</name>
    <dbReference type="NCBI Taxonomy" id="3059160"/>
    <lineage>
        <taxon>Eukaryota</taxon>
        <taxon>Fungi</taxon>
        <taxon>Dikarya</taxon>
        <taxon>Basidiomycota</taxon>
        <taxon>Agaricomycotina</taxon>
        <taxon>Agaricomycetes</taxon>
        <taxon>Polyporales</taxon>
        <taxon>Cerrenaceae</taxon>
        <taxon>Somion</taxon>
    </lineage>
</organism>
<evidence type="ECO:0000313" key="2">
    <source>
        <dbReference type="EMBL" id="CAL1711045.1"/>
    </source>
</evidence>
<evidence type="ECO:0008006" key="4">
    <source>
        <dbReference type="Google" id="ProtNLM"/>
    </source>
</evidence>
<evidence type="ECO:0000313" key="3">
    <source>
        <dbReference type="Proteomes" id="UP001497453"/>
    </source>
</evidence>
<dbReference type="PANTHER" id="PTHR37919">
    <property type="entry name" value="PROTEIN CBG05606"/>
    <property type="match status" value="1"/>
</dbReference>
<proteinExistence type="predicted"/>
<accession>A0ABP1DTJ6</accession>
<gene>
    <name evidence="2" type="ORF">GFSPODELE1_LOCUS8151</name>
</gene>
<feature type="transmembrane region" description="Helical" evidence="1">
    <location>
        <begin position="165"/>
        <end position="187"/>
    </location>
</feature>
<protein>
    <recommendedName>
        <fullName evidence="4">EXPERA domain-containing protein</fullName>
    </recommendedName>
</protein>
<feature type="transmembrane region" description="Helical" evidence="1">
    <location>
        <begin position="125"/>
        <end position="145"/>
    </location>
</feature>
<dbReference type="EMBL" id="OZ037949">
    <property type="protein sequence ID" value="CAL1711045.1"/>
    <property type="molecule type" value="Genomic_DNA"/>
</dbReference>
<reference evidence="3" key="1">
    <citation type="submission" date="2024-04" db="EMBL/GenBank/DDBJ databases">
        <authorList>
            <person name="Shaw F."/>
            <person name="Minotto A."/>
        </authorList>
    </citation>
    <scope>NUCLEOTIDE SEQUENCE [LARGE SCALE GENOMIC DNA]</scope>
</reference>
<sequence length="210" mass="23624">MDGEGGVPRSEDRTELKTIIKRSPGRFPRTLVVDDGCQRTHLDFPLVPSYYSGHFLGCWLLLLAGGDLHWIWKPYELYQEVDYVYGTHALERGDGFTNAQSLLNIVENFMNIGYLYLAHIVESPVAPLLGFASAVMTLSKTVLYWAQEYYCGGCAVGHNDLKTLIVYWIIPNGLWLVVPSFIIVRLAKDIASSLRTADQVAKKDKLGKRL</sequence>
<keyword evidence="1" id="KW-0472">Membrane</keyword>
<keyword evidence="3" id="KW-1185">Reference proteome</keyword>
<keyword evidence="1" id="KW-1133">Transmembrane helix</keyword>
<dbReference type="PANTHER" id="PTHR37919:SF2">
    <property type="entry name" value="EXPERA DOMAIN-CONTAINING PROTEIN"/>
    <property type="match status" value="1"/>
</dbReference>
<dbReference type="Proteomes" id="UP001497453">
    <property type="component" value="Chromosome 6"/>
</dbReference>
<evidence type="ECO:0000256" key="1">
    <source>
        <dbReference type="SAM" id="Phobius"/>
    </source>
</evidence>
<keyword evidence="1" id="KW-0812">Transmembrane</keyword>
<feature type="transmembrane region" description="Helical" evidence="1">
    <location>
        <begin position="51"/>
        <end position="72"/>
    </location>
</feature>
<name>A0ABP1DTJ6_9APHY</name>